<comment type="catalytic activity">
    <reaction evidence="1">
        <text>ATP + protein L-histidine = ADP + protein N-phospho-L-histidine.</text>
        <dbReference type="EC" id="2.7.13.3"/>
    </reaction>
</comment>
<dbReference type="Gene3D" id="3.30.565.10">
    <property type="entry name" value="Histidine kinase-like ATPase, C-terminal domain"/>
    <property type="match status" value="1"/>
</dbReference>
<keyword evidence="7" id="KW-0472">Membrane</keyword>
<dbReference type="InterPro" id="IPR036890">
    <property type="entry name" value="HATPase_C_sf"/>
</dbReference>
<dbReference type="InterPro" id="IPR003594">
    <property type="entry name" value="HATPase_dom"/>
</dbReference>
<dbReference type="RefSeq" id="WP_143815159.1">
    <property type="nucleotide sequence ID" value="NZ_FZNV01000001.1"/>
</dbReference>
<dbReference type="CDD" id="cd16917">
    <property type="entry name" value="HATPase_UhpB-NarQ-NarX-like"/>
    <property type="match status" value="1"/>
</dbReference>
<protein>
    <recommendedName>
        <fullName evidence="2">histidine kinase</fullName>
        <ecNumber evidence="2">2.7.13.3</ecNumber>
    </recommendedName>
</protein>
<dbReference type="Pfam" id="PF02518">
    <property type="entry name" value="HATPase_c"/>
    <property type="match status" value="1"/>
</dbReference>
<evidence type="ECO:0000256" key="7">
    <source>
        <dbReference type="SAM" id="Phobius"/>
    </source>
</evidence>
<keyword evidence="7" id="KW-0812">Transmembrane</keyword>
<dbReference type="PANTHER" id="PTHR24421:SF10">
    <property type="entry name" value="NITRATE_NITRITE SENSOR PROTEIN NARQ"/>
    <property type="match status" value="1"/>
</dbReference>
<comment type="caution">
    <text evidence="9">The sequence shown here is derived from an EMBL/GenBank/DDBJ whole genome shotgun (WGS) entry which is preliminary data.</text>
</comment>
<proteinExistence type="predicted"/>
<evidence type="ECO:0000259" key="8">
    <source>
        <dbReference type="Pfam" id="PF02518"/>
    </source>
</evidence>
<evidence type="ECO:0000256" key="5">
    <source>
        <dbReference type="ARBA" id="ARBA00023012"/>
    </source>
</evidence>
<evidence type="ECO:0000313" key="10">
    <source>
        <dbReference type="Proteomes" id="UP000198337"/>
    </source>
</evidence>
<keyword evidence="5" id="KW-0902">Two-component regulatory system</keyword>
<accession>A0ABY1SE29</accession>
<evidence type="ECO:0000256" key="4">
    <source>
        <dbReference type="ARBA" id="ARBA00022777"/>
    </source>
</evidence>
<evidence type="ECO:0000256" key="2">
    <source>
        <dbReference type="ARBA" id="ARBA00012438"/>
    </source>
</evidence>
<keyword evidence="3" id="KW-0808">Transferase</keyword>
<gene>
    <name evidence="9" type="ORF">SAMN04488009_0687</name>
</gene>
<dbReference type="Proteomes" id="UP000198337">
    <property type="component" value="Unassembled WGS sequence"/>
</dbReference>
<organism evidence="9 10">
    <name type="scientific">Maribacter sedimenticola</name>
    <dbReference type="NCBI Taxonomy" id="228956"/>
    <lineage>
        <taxon>Bacteria</taxon>
        <taxon>Pseudomonadati</taxon>
        <taxon>Bacteroidota</taxon>
        <taxon>Flavobacteriia</taxon>
        <taxon>Flavobacteriales</taxon>
        <taxon>Flavobacteriaceae</taxon>
        <taxon>Maribacter</taxon>
    </lineage>
</organism>
<evidence type="ECO:0000256" key="1">
    <source>
        <dbReference type="ARBA" id="ARBA00000085"/>
    </source>
</evidence>
<feature type="coiled-coil region" evidence="6">
    <location>
        <begin position="394"/>
        <end position="421"/>
    </location>
</feature>
<evidence type="ECO:0000256" key="3">
    <source>
        <dbReference type="ARBA" id="ARBA00022679"/>
    </source>
</evidence>
<dbReference type="EMBL" id="FZNV01000001">
    <property type="protein sequence ID" value="SNR27734.1"/>
    <property type="molecule type" value="Genomic_DNA"/>
</dbReference>
<dbReference type="SUPFAM" id="SSF55874">
    <property type="entry name" value="ATPase domain of HSP90 chaperone/DNA topoisomerase II/histidine kinase"/>
    <property type="match status" value="1"/>
</dbReference>
<keyword evidence="4" id="KW-0418">Kinase</keyword>
<dbReference type="SUPFAM" id="SSF48452">
    <property type="entry name" value="TPR-like"/>
    <property type="match status" value="1"/>
</dbReference>
<dbReference type="PANTHER" id="PTHR24421">
    <property type="entry name" value="NITRATE/NITRITE SENSOR PROTEIN NARX-RELATED"/>
    <property type="match status" value="1"/>
</dbReference>
<feature type="domain" description="Histidine kinase/HSP90-like ATPase" evidence="8">
    <location>
        <begin position="555"/>
        <end position="641"/>
    </location>
</feature>
<keyword evidence="7" id="KW-1133">Transmembrane helix</keyword>
<feature type="transmembrane region" description="Helical" evidence="7">
    <location>
        <begin position="418"/>
        <end position="438"/>
    </location>
</feature>
<sequence>MKRILLLILLGMWSCSPTVEEGFSNNRQSEVNRFYNASLNKELSLIEQMQQINKAFSLVDIDKAESYSKILYQKNRLHLMTQEIDSLKYYHQLLVTHALQQEDFVILGSQYYVMAYYYDQIAHLTDSAFVNYNRSKSYYQKVNDSAWVAKNLLHMGIIQKNKNDFFGSKETLTEAIEYINPTMDSNTLASCYNLLATNHRKLLNYNDAIDYYEKAITVSNVKIDQLIFTNNKAAVYTDADQNEKAVSLLNTLVKDSILAQHKEVYARVLDNLAYAKWRMGNMVNEQHFLEPLRIRSQIKDDRGKMASFTHLGEFYSAIDKNRARALFDSVIQLSKKLKTPRAEKEALANIMDLAPNNLEVRNRYVFLQDSLYEQELKVKTQFAKFKYDDRVTQASNLRLEKENAEQRLRAAQQEKQKIVVLSIGGIILLLALFGIYYYGQRSRKLVQENKTAKLEATYATEAELSKKLHDEFGGKLNHAMLLLQDTDNHDAVMDIVDALYSQSRDISREINDVDTGIHFKEVLFGMMGNYCKNTKLIITGSNEVDWSKISTLSKKTLYKVLQELMINMHKHSKATLVSVSFEKMGKKIQIDYADNGVGAPKEAFHVKNGLWNTEKRIHAIDGTIIFDSEEGRGFEARLVLPN</sequence>
<evidence type="ECO:0000313" key="9">
    <source>
        <dbReference type="EMBL" id="SNR27734.1"/>
    </source>
</evidence>
<keyword evidence="6" id="KW-0175">Coiled coil</keyword>
<keyword evidence="10" id="KW-1185">Reference proteome</keyword>
<dbReference type="InterPro" id="IPR011990">
    <property type="entry name" value="TPR-like_helical_dom_sf"/>
</dbReference>
<dbReference type="InterPro" id="IPR050482">
    <property type="entry name" value="Sensor_HK_TwoCompSys"/>
</dbReference>
<evidence type="ECO:0000256" key="6">
    <source>
        <dbReference type="SAM" id="Coils"/>
    </source>
</evidence>
<name>A0ABY1SE29_9FLAO</name>
<dbReference type="EC" id="2.7.13.3" evidence="2"/>
<dbReference type="Gene3D" id="1.25.40.10">
    <property type="entry name" value="Tetratricopeptide repeat domain"/>
    <property type="match status" value="2"/>
</dbReference>
<reference evidence="9 10" key="1">
    <citation type="submission" date="2017-06" db="EMBL/GenBank/DDBJ databases">
        <authorList>
            <person name="Varghese N."/>
            <person name="Submissions S."/>
        </authorList>
    </citation>
    <scope>NUCLEOTIDE SEQUENCE [LARGE SCALE GENOMIC DNA]</scope>
    <source>
        <strain evidence="9 10">DSM 19840</strain>
    </source>
</reference>